<evidence type="ECO:0000313" key="2">
    <source>
        <dbReference type="Proteomes" id="UP000265618"/>
    </source>
</evidence>
<proteinExistence type="predicted"/>
<dbReference type="AlphaFoldDB" id="A0A9K3GME9"/>
<organism evidence="1 2">
    <name type="scientific">Kipferlia bialata</name>
    <dbReference type="NCBI Taxonomy" id="797122"/>
    <lineage>
        <taxon>Eukaryota</taxon>
        <taxon>Metamonada</taxon>
        <taxon>Carpediemonas-like organisms</taxon>
        <taxon>Kipferlia</taxon>
    </lineage>
</organism>
<dbReference type="Proteomes" id="UP000265618">
    <property type="component" value="Unassembled WGS sequence"/>
</dbReference>
<name>A0A9K3GME9_9EUKA</name>
<sequence length="119" mass="13223">MPDQASVGLTLGMDTDAQAPDLLTLAMEGCDDEESMESVEQEEIPEGYELYNENDEDIQIMFTHHTVSSLDQNEKEGNVSAGTRLGRLQYITEELVKNASLLINVAQSHCILRGELYSQ</sequence>
<gene>
    <name evidence="1" type="ORF">KIPB_010538</name>
</gene>
<keyword evidence="2" id="KW-1185">Reference proteome</keyword>
<feature type="non-terminal residue" evidence="1">
    <location>
        <position position="1"/>
    </location>
</feature>
<evidence type="ECO:0000313" key="1">
    <source>
        <dbReference type="EMBL" id="GIQ88317.1"/>
    </source>
</evidence>
<comment type="caution">
    <text evidence="1">The sequence shown here is derived from an EMBL/GenBank/DDBJ whole genome shotgun (WGS) entry which is preliminary data.</text>
</comment>
<reference evidence="1 2" key="1">
    <citation type="journal article" date="2018" name="PLoS ONE">
        <title>The draft genome of Kipferlia bialata reveals reductive genome evolution in fornicate parasites.</title>
        <authorList>
            <person name="Tanifuji G."/>
            <person name="Takabayashi S."/>
            <person name="Kume K."/>
            <person name="Takagi M."/>
            <person name="Nakayama T."/>
            <person name="Kamikawa R."/>
            <person name="Inagaki Y."/>
            <person name="Hashimoto T."/>
        </authorList>
    </citation>
    <scope>NUCLEOTIDE SEQUENCE [LARGE SCALE GENOMIC DNA]</scope>
    <source>
        <strain evidence="1">NY0173</strain>
    </source>
</reference>
<dbReference type="EMBL" id="BDIP01003953">
    <property type="protein sequence ID" value="GIQ88317.1"/>
    <property type="molecule type" value="Genomic_DNA"/>
</dbReference>
<protein>
    <submittedName>
        <fullName evidence="1">Uncharacterized protein</fullName>
    </submittedName>
</protein>
<accession>A0A9K3GME9</accession>